<reference evidence="3 4" key="1">
    <citation type="submission" date="2019-07" db="EMBL/GenBank/DDBJ databases">
        <title>Draft genome assembly of a fouling barnacle, Amphibalanus amphitrite (Darwin, 1854): The first reference genome for Thecostraca.</title>
        <authorList>
            <person name="Kim W."/>
        </authorList>
    </citation>
    <scope>NUCLEOTIDE SEQUENCE [LARGE SCALE GENOMIC DNA]</scope>
    <source>
        <strain evidence="3">SNU_AA5</strain>
        <tissue evidence="3">Soma without cirri and trophi</tissue>
    </source>
</reference>
<dbReference type="AlphaFoldDB" id="A0A6A4VSK0"/>
<keyword evidence="4" id="KW-1185">Reference proteome</keyword>
<protein>
    <recommendedName>
        <fullName evidence="2">Apple domain-containing protein</fullName>
    </recommendedName>
</protein>
<evidence type="ECO:0000256" key="1">
    <source>
        <dbReference type="SAM" id="SignalP"/>
    </source>
</evidence>
<evidence type="ECO:0000259" key="2">
    <source>
        <dbReference type="PROSITE" id="PS50948"/>
    </source>
</evidence>
<gene>
    <name evidence="3" type="ORF">FJT64_009095</name>
</gene>
<dbReference type="InterPro" id="IPR003609">
    <property type="entry name" value="Pan_app"/>
</dbReference>
<feature type="signal peptide" evidence="1">
    <location>
        <begin position="1"/>
        <end position="21"/>
    </location>
</feature>
<dbReference type="PROSITE" id="PS50948">
    <property type="entry name" value="PAN"/>
    <property type="match status" value="1"/>
</dbReference>
<dbReference type="EMBL" id="VIIS01001781">
    <property type="protein sequence ID" value="KAF0292978.1"/>
    <property type="molecule type" value="Genomic_DNA"/>
</dbReference>
<accession>A0A6A4VSK0</accession>
<comment type="caution">
    <text evidence="3">The sequence shown here is derived from an EMBL/GenBank/DDBJ whole genome shotgun (WGS) entry which is preliminary data.</text>
</comment>
<dbReference type="Proteomes" id="UP000440578">
    <property type="component" value="Unassembled WGS sequence"/>
</dbReference>
<organism evidence="3 4">
    <name type="scientific">Amphibalanus amphitrite</name>
    <name type="common">Striped barnacle</name>
    <name type="synonym">Balanus amphitrite</name>
    <dbReference type="NCBI Taxonomy" id="1232801"/>
    <lineage>
        <taxon>Eukaryota</taxon>
        <taxon>Metazoa</taxon>
        <taxon>Ecdysozoa</taxon>
        <taxon>Arthropoda</taxon>
        <taxon>Crustacea</taxon>
        <taxon>Multicrustacea</taxon>
        <taxon>Cirripedia</taxon>
        <taxon>Thoracica</taxon>
        <taxon>Thoracicalcarea</taxon>
        <taxon>Balanomorpha</taxon>
        <taxon>Balanoidea</taxon>
        <taxon>Balanidae</taxon>
        <taxon>Amphibalaninae</taxon>
        <taxon>Amphibalanus</taxon>
    </lineage>
</organism>
<evidence type="ECO:0000313" key="3">
    <source>
        <dbReference type="EMBL" id="KAF0292978.1"/>
    </source>
</evidence>
<evidence type="ECO:0000313" key="4">
    <source>
        <dbReference type="Proteomes" id="UP000440578"/>
    </source>
</evidence>
<name>A0A6A4VSK0_AMPAM</name>
<proteinExistence type="predicted"/>
<sequence length="124" mass="13616">MGLSVCLRLAWLVAAAAAVYSQYEGPQEPDEPCQDVTAEFNRLTEPLPAGRLPRADLRLMTAGTDNENWCRNMCQARPSCRSVAFSRGAAECRLFQVPATLDNTEAADGDWLLVNRMSQVRSGP</sequence>
<keyword evidence="1" id="KW-0732">Signal</keyword>
<feature type="chain" id="PRO_5025459658" description="Apple domain-containing protein" evidence="1">
    <location>
        <begin position="22"/>
        <end position="124"/>
    </location>
</feature>
<feature type="domain" description="Apple" evidence="2">
    <location>
        <begin position="33"/>
        <end position="118"/>
    </location>
</feature>
<dbReference type="Pfam" id="PF00024">
    <property type="entry name" value="PAN_1"/>
    <property type="match status" value="1"/>
</dbReference>